<dbReference type="OrthoDB" id="8449400at2"/>
<reference evidence="1 2" key="1">
    <citation type="submission" date="2018-10" db="EMBL/GenBank/DDBJ databases">
        <title>Xanthobacter tagetidis genome sequencing and assembly.</title>
        <authorList>
            <person name="Maclea K.S."/>
            <person name="Goen A.E."/>
            <person name="Fatima S.A."/>
        </authorList>
    </citation>
    <scope>NUCLEOTIDE SEQUENCE [LARGE SCALE GENOMIC DNA]</scope>
    <source>
        <strain evidence="1 2">ATCC 700314</strain>
    </source>
</reference>
<evidence type="ECO:0000313" key="1">
    <source>
        <dbReference type="EMBL" id="RLP79512.1"/>
    </source>
</evidence>
<gene>
    <name evidence="1" type="ORF">D9R14_07555</name>
</gene>
<dbReference type="Proteomes" id="UP000269692">
    <property type="component" value="Unassembled WGS sequence"/>
</dbReference>
<dbReference type="RefSeq" id="WP_121622722.1">
    <property type="nucleotide sequence ID" value="NZ_JACIIW010000001.1"/>
</dbReference>
<dbReference type="AlphaFoldDB" id="A0A3L7AJ96"/>
<evidence type="ECO:0000313" key="2">
    <source>
        <dbReference type="Proteomes" id="UP000269692"/>
    </source>
</evidence>
<accession>A0A3L7AJ96</accession>
<sequence length="180" mass="19168">MLTAIVIGGAACVWDDVARALDLFEPGLIVAVNDVGASWPGPVNVWCSLHPDKLPAWRAERARRGFPRADEHLCHVTGKDEPGADRQVEYRLPGQTSSGSSGLFGVKVALDAGAERVVIAGIPLSTGGAHFFDPKPWTARDGFVKGWQEARPAIADKVRSMSGFTMKLLGAPTPQWLAGA</sequence>
<proteinExistence type="predicted"/>
<protein>
    <submittedName>
        <fullName evidence="1">Uncharacterized protein</fullName>
    </submittedName>
</protein>
<name>A0A3L7AJ96_9HYPH</name>
<dbReference type="EMBL" id="RCTF01000005">
    <property type="protein sequence ID" value="RLP79512.1"/>
    <property type="molecule type" value="Genomic_DNA"/>
</dbReference>
<organism evidence="1 2">
    <name type="scientific">Xanthobacter tagetidis</name>
    <dbReference type="NCBI Taxonomy" id="60216"/>
    <lineage>
        <taxon>Bacteria</taxon>
        <taxon>Pseudomonadati</taxon>
        <taxon>Pseudomonadota</taxon>
        <taxon>Alphaproteobacteria</taxon>
        <taxon>Hyphomicrobiales</taxon>
        <taxon>Xanthobacteraceae</taxon>
        <taxon>Xanthobacter</taxon>
    </lineage>
</organism>
<keyword evidence="2" id="KW-1185">Reference proteome</keyword>
<comment type="caution">
    <text evidence="1">The sequence shown here is derived from an EMBL/GenBank/DDBJ whole genome shotgun (WGS) entry which is preliminary data.</text>
</comment>